<comment type="caution">
    <text evidence="12">The sequence shown here is derived from an EMBL/GenBank/DDBJ whole genome shotgun (WGS) entry which is preliminary data.</text>
</comment>
<dbReference type="EMBL" id="CAJNOT010003673">
    <property type="protein sequence ID" value="CAF1395059.1"/>
    <property type="molecule type" value="Genomic_DNA"/>
</dbReference>
<dbReference type="EC" id="2.3.2.31" evidence="3"/>
<dbReference type="Proteomes" id="UP000663823">
    <property type="component" value="Unassembled WGS sequence"/>
</dbReference>
<evidence type="ECO:0000313" key="11">
    <source>
        <dbReference type="EMBL" id="CAF4025780.1"/>
    </source>
</evidence>
<dbReference type="EMBL" id="CAJOAX010008103">
    <property type="protein sequence ID" value="CAF4025780.1"/>
    <property type="molecule type" value="Genomic_DNA"/>
</dbReference>
<dbReference type="EMBL" id="CAJNOH010006237">
    <property type="protein sequence ID" value="CAF1426348.1"/>
    <property type="molecule type" value="Genomic_DNA"/>
</dbReference>
<dbReference type="EMBL" id="CAJOBE010003116">
    <property type="protein sequence ID" value="CAF3862429.1"/>
    <property type="molecule type" value="Genomic_DNA"/>
</dbReference>
<proteinExistence type="predicted"/>
<evidence type="ECO:0000259" key="4">
    <source>
        <dbReference type="Pfam" id="PF22605"/>
    </source>
</evidence>
<sequence>MSYPLTGISKTLSYSQLSNNRRILCSVCFCYRSYELFSTNYCCSSLKKHIKRKVCDSCVHRHILSKLYSCLTSYITCPELNCSFYLSQSSICDILLKYESNQLLNDYLYELQWQGKSDEWIKRYAIRCPGCNIPIEKNGGCDEIICIRCQIHFYWSKAKRNLPQTILLYYK</sequence>
<evidence type="ECO:0000313" key="14">
    <source>
        <dbReference type="Proteomes" id="UP000663870"/>
    </source>
</evidence>
<dbReference type="SUPFAM" id="SSF57850">
    <property type="entry name" value="RING/U-box"/>
    <property type="match status" value="1"/>
</dbReference>
<dbReference type="Pfam" id="PF22605">
    <property type="entry name" value="IBR_2"/>
    <property type="match status" value="1"/>
</dbReference>
<dbReference type="EMBL" id="CAJNOO010004957">
    <property type="protein sequence ID" value="CAF1399319.1"/>
    <property type="molecule type" value="Genomic_DNA"/>
</dbReference>
<gene>
    <name evidence="10" type="ORF">FNK824_LOCUS18546</name>
    <name evidence="12" type="ORF">JBS370_LOCUS29561</name>
    <name evidence="9" type="ORF">JXQ802_LOCUS51843</name>
    <name evidence="11" type="ORF">OTI717_LOCUS30362</name>
    <name evidence="7" type="ORF">PYM288_LOCUS35580</name>
    <name evidence="6" type="ORF">RFH988_LOCUS34761</name>
    <name evidence="8" type="ORF">SEV965_LOCUS36673</name>
    <name evidence="5" type="ORF">ZHD862_LOCUS32825</name>
</gene>
<evidence type="ECO:0000256" key="1">
    <source>
        <dbReference type="ARBA" id="ARBA00001798"/>
    </source>
</evidence>
<dbReference type="Proteomes" id="UP000663889">
    <property type="component" value="Unassembled WGS sequence"/>
</dbReference>
<reference evidence="12" key="1">
    <citation type="submission" date="2021-02" db="EMBL/GenBank/DDBJ databases">
        <authorList>
            <person name="Nowell W R."/>
        </authorList>
    </citation>
    <scope>NUCLEOTIDE SEQUENCE</scope>
</reference>
<evidence type="ECO:0000256" key="2">
    <source>
        <dbReference type="ARBA" id="ARBA00004906"/>
    </source>
</evidence>
<evidence type="ECO:0000313" key="12">
    <source>
        <dbReference type="EMBL" id="CAF4060462.1"/>
    </source>
</evidence>
<dbReference type="Proteomes" id="UP000663854">
    <property type="component" value="Unassembled WGS sequence"/>
</dbReference>
<dbReference type="Proteomes" id="UP000663836">
    <property type="component" value="Unassembled WGS sequence"/>
</dbReference>
<evidence type="ECO:0000313" key="10">
    <source>
        <dbReference type="EMBL" id="CAF3862429.1"/>
    </source>
</evidence>
<comment type="pathway">
    <text evidence="2">Protein modification; protein ubiquitination.</text>
</comment>
<evidence type="ECO:0000313" key="5">
    <source>
        <dbReference type="EMBL" id="CAF1395059.1"/>
    </source>
</evidence>
<evidence type="ECO:0000313" key="7">
    <source>
        <dbReference type="EMBL" id="CAF1426348.1"/>
    </source>
</evidence>
<dbReference type="EMBL" id="CAJNOU010006826">
    <property type="protein sequence ID" value="CAF1513556.1"/>
    <property type="molecule type" value="Genomic_DNA"/>
</dbReference>
<keyword evidence="14" id="KW-1185">Reference proteome</keyword>
<evidence type="ECO:0000256" key="3">
    <source>
        <dbReference type="ARBA" id="ARBA00012251"/>
    </source>
</evidence>
<dbReference type="Proteomes" id="UP000663882">
    <property type="component" value="Unassembled WGS sequence"/>
</dbReference>
<dbReference type="OrthoDB" id="1431934at2759"/>
<protein>
    <recommendedName>
        <fullName evidence="3">RBR-type E3 ubiquitin transferase</fullName>
        <ecNumber evidence="3">2.3.2.31</ecNumber>
    </recommendedName>
</protein>
<feature type="domain" description="E3 ubiquitin-protein ligase parkin-like IBR" evidence="4">
    <location>
        <begin position="126"/>
        <end position="155"/>
    </location>
</feature>
<dbReference type="Gene3D" id="1.20.120.1750">
    <property type="match status" value="1"/>
</dbReference>
<comment type="catalytic activity">
    <reaction evidence="1">
        <text>[E2 ubiquitin-conjugating enzyme]-S-ubiquitinyl-L-cysteine + [acceptor protein]-L-lysine = [E2 ubiquitin-conjugating enzyme]-L-cysteine + [acceptor protein]-N(6)-ubiquitinyl-L-lysine.</text>
        <dbReference type="EC" id="2.3.2.31"/>
    </reaction>
</comment>
<dbReference type="InterPro" id="IPR054694">
    <property type="entry name" value="Parkin-like_IBR"/>
</dbReference>
<dbReference type="Proteomes" id="UP000663870">
    <property type="component" value="Unassembled WGS sequence"/>
</dbReference>
<dbReference type="Proteomes" id="UP000663864">
    <property type="component" value="Unassembled WGS sequence"/>
</dbReference>
<dbReference type="EMBL" id="CAJOBD010006416">
    <property type="protein sequence ID" value="CAF4060462.1"/>
    <property type="molecule type" value="Genomic_DNA"/>
</dbReference>
<dbReference type="Proteomes" id="UP000663874">
    <property type="component" value="Unassembled WGS sequence"/>
</dbReference>
<evidence type="ECO:0000313" key="9">
    <source>
        <dbReference type="EMBL" id="CAF1631358.1"/>
    </source>
</evidence>
<evidence type="ECO:0000313" key="13">
    <source>
        <dbReference type="Proteomes" id="UP000663836"/>
    </source>
</evidence>
<dbReference type="EMBL" id="CAJNOL010007798">
    <property type="protein sequence ID" value="CAF1631358.1"/>
    <property type="molecule type" value="Genomic_DNA"/>
</dbReference>
<evidence type="ECO:0000313" key="6">
    <source>
        <dbReference type="EMBL" id="CAF1399319.1"/>
    </source>
</evidence>
<dbReference type="GO" id="GO:0061630">
    <property type="term" value="F:ubiquitin protein ligase activity"/>
    <property type="evidence" value="ECO:0007669"/>
    <property type="project" value="UniProtKB-EC"/>
</dbReference>
<dbReference type="AlphaFoldDB" id="A0A819SJ60"/>
<accession>A0A819SJ60</accession>
<evidence type="ECO:0000313" key="8">
    <source>
        <dbReference type="EMBL" id="CAF1513556.1"/>
    </source>
</evidence>
<name>A0A819SJ60_9BILA</name>
<organism evidence="12 13">
    <name type="scientific">Rotaria sordida</name>
    <dbReference type="NCBI Taxonomy" id="392033"/>
    <lineage>
        <taxon>Eukaryota</taxon>
        <taxon>Metazoa</taxon>
        <taxon>Spiralia</taxon>
        <taxon>Gnathifera</taxon>
        <taxon>Rotifera</taxon>
        <taxon>Eurotatoria</taxon>
        <taxon>Bdelloidea</taxon>
        <taxon>Philodinida</taxon>
        <taxon>Philodinidae</taxon>
        <taxon>Rotaria</taxon>
    </lineage>
</organism>